<dbReference type="RefSeq" id="WP_381511069.1">
    <property type="nucleotide sequence ID" value="NZ_JBHUEL010000002.1"/>
</dbReference>
<feature type="signal peptide" evidence="1">
    <location>
        <begin position="1"/>
        <end position="30"/>
    </location>
</feature>
<dbReference type="NCBIfam" id="TIGR01451">
    <property type="entry name" value="B_ant_repeat"/>
    <property type="match status" value="1"/>
</dbReference>
<dbReference type="SUPFAM" id="SSF49478">
    <property type="entry name" value="Cna protein B-type domain"/>
    <property type="match status" value="1"/>
</dbReference>
<sequence length="1696" mass="183391">MKPFTKNLIKRAGALAAAAHLAAACLPAHAQTLPDVISNTAQAEWTSGGQTLSQPSNNVDIIVNRGVVPQPTALDVFHFANSDANASFAVPQTMCRTTSGLQPINLQGAFAGFSTNPASLNATSAIRAGEPIVLRLVSTARNRDPSAIDSFEAEVVTDSNDLEHIMLTETAANSSVFVAMINTSAIPPTPIRGDCVLSVRPGDQLRVELDETLGGGVIASTEINILVDPFGLTFDSADGTAVDGTQVTIVDAATGLPADVFGDDGVSRFPSTIIAGSQVRDAGGQIYDFPTGFYRFPFLRPGNYRLLVTPPAPYTHPSVATPAEIAQLTRPDGGQFVIAPGSYGGIITLSDPAPVRVDIPMDRPGGNLQLRKTTSASTAAPGDIVQYRIEVRNADRTRNSGPVTVTDILPNSMRLRLGSVRYNGTAITPNVTADGTQFSVIIPPISAGSTGLLTYLTEVRADARSGDAVNLASARDNRGTISNTADTAIRIVRDGITERFTIIGRVTEGGCQVDPRQAKGIAGVRVMLQDGTYTVTDKDGRYHFEGIVPGLHVVQVDPSTFPLDQAPVDCARNTRSAGSAISRFVEGRGGSLKRADFRAKQVAPRENAVAKAIPLPAAATDQEAAGAERDWFAGQQPGVGFLFPETGHNPRVKSVRVVFKHLPRQKIELTVNGKPVDPLNYDGTKKSADGKMRAAIWRGIAIEAGNNRLVAKVTDDDGNPVQTFEHDVYFANAPINAKLVKEKSVLVADGVTRPRIAVRLTDRNGRPIPHGAVGDFEVTDPYRPAVEIDAQQASQLSGLERAAPVWRVHGDEGIAYIELEPTTASGTVAITLPMQDGEVKRSQRIETWLDPGDRPWTVVGFAAGTIGFNKLEEGLEDIAGEEYALNVDGRIALYAKGRVSGKWLMTLAYDSDKKSEDARFAGTIDPRRYYTVYADRSEQRYDAASIRRLYLKLERPQFYALFGDYQTGIDEPELARYQRSFNGIKAEYRNDEIHAQAFAADTPYRYRREEIQGTGLTGPYALAARDILANSERITIETRDRLQSNIIIERRNLVRHIDYDIDYLAGTLRFREPILSRSSGLNPQFIIAEYEVDGIGQRVNNAGGRVKWQSPDQKLQIAATAIHDETDTDKTNLVGADIRYRPTTSTELRAEFAATDGNARAGSTTADAGGASAVLLEAEHHGSKLDLLAYYRRQSANFGVGQNNRSEVGTEKIGLDGRYRLTDKLSISAIGYHEDYIETGARRIAASTELEYRNEKSSLRAGLTHANDKLADGSTNKSTLARIAGSHKLTEKLELDAQTEFALGGQDESVDFPARHRFGARYAIRSDIALVGSYEIAKGENIDARTARIGFDLAPWAGGRIIASANQQDIGEFGGRTFASYGLAQSFKISDKWSVDFTVDGNQTVGGFDRSDVVNPLHPVASGGFLGSDGTLTEDFIAVTGGASYHGERWSWTGRAEWRDGDTTRRYGFTNAILRQIGEGKAVGGALNWFKAKQDGGATTTTAQAEISWAHRPADSMWSFLNKTEYRYDAVKNATAGLPGPVGGAPLLVDGDVKSTRIINSLSLNYTPVDERGGSFIERGEYALFWGTRYNSDRFGADDVKGWSNVIGADLRFDLSDVADIGASGTARIGTNGKNIAWSGGPTLTVTPFKNANVTLGYNFVGFEDRDFEEARYTRSGPFLTFKLKFDQTSFQGLGL</sequence>
<gene>
    <name evidence="3" type="ORF">ACFSAG_02420</name>
</gene>
<keyword evidence="1" id="KW-0732">Signal</keyword>
<dbReference type="Proteomes" id="UP001597215">
    <property type="component" value="Unassembled WGS sequence"/>
</dbReference>
<dbReference type="Pfam" id="PF01345">
    <property type="entry name" value="DUF11"/>
    <property type="match status" value="1"/>
</dbReference>
<dbReference type="PROSITE" id="PS51257">
    <property type="entry name" value="PROKAR_LIPOPROTEIN"/>
    <property type="match status" value="1"/>
</dbReference>
<dbReference type="InterPro" id="IPR047589">
    <property type="entry name" value="DUF11_rpt"/>
</dbReference>
<evidence type="ECO:0000313" key="3">
    <source>
        <dbReference type="EMBL" id="MFD1765696.1"/>
    </source>
</evidence>
<dbReference type="EMBL" id="JBHUEL010000002">
    <property type="protein sequence ID" value="MFD1765696.1"/>
    <property type="molecule type" value="Genomic_DNA"/>
</dbReference>
<accession>A0ABW4MAG8</accession>
<comment type="caution">
    <text evidence="3">The sequence shown here is derived from an EMBL/GenBank/DDBJ whole genome shotgun (WGS) entry which is preliminary data.</text>
</comment>
<feature type="chain" id="PRO_5046715373" description="DUF11 domain-containing protein" evidence="1">
    <location>
        <begin position="31"/>
        <end position="1696"/>
    </location>
</feature>
<evidence type="ECO:0000313" key="4">
    <source>
        <dbReference type="Proteomes" id="UP001597215"/>
    </source>
</evidence>
<evidence type="ECO:0000259" key="2">
    <source>
        <dbReference type="Pfam" id="PF01345"/>
    </source>
</evidence>
<name>A0ABW4MAG8_9SPHN</name>
<dbReference type="SUPFAM" id="SSF56935">
    <property type="entry name" value="Porins"/>
    <property type="match status" value="1"/>
</dbReference>
<organism evidence="3 4">
    <name type="scientific">Sphingorhabdus buctiana</name>
    <dbReference type="NCBI Taxonomy" id="1508805"/>
    <lineage>
        <taxon>Bacteria</taxon>
        <taxon>Pseudomonadati</taxon>
        <taxon>Pseudomonadota</taxon>
        <taxon>Alphaproteobacteria</taxon>
        <taxon>Sphingomonadales</taxon>
        <taxon>Sphingomonadaceae</taxon>
        <taxon>Sphingorhabdus</taxon>
    </lineage>
</organism>
<proteinExistence type="predicted"/>
<reference evidence="4" key="1">
    <citation type="journal article" date="2019" name="Int. J. Syst. Evol. Microbiol.">
        <title>The Global Catalogue of Microorganisms (GCM) 10K type strain sequencing project: providing services to taxonomists for standard genome sequencing and annotation.</title>
        <authorList>
            <consortium name="The Broad Institute Genomics Platform"/>
            <consortium name="The Broad Institute Genome Sequencing Center for Infectious Disease"/>
            <person name="Wu L."/>
            <person name="Ma J."/>
        </authorList>
    </citation>
    <scope>NUCLEOTIDE SEQUENCE [LARGE SCALE GENOMIC DNA]</scope>
    <source>
        <strain evidence="4">CGMCC 1.12449</strain>
    </source>
</reference>
<protein>
    <recommendedName>
        <fullName evidence="2">DUF11 domain-containing protein</fullName>
    </recommendedName>
</protein>
<evidence type="ECO:0000256" key="1">
    <source>
        <dbReference type="SAM" id="SignalP"/>
    </source>
</evidence>
<dbReference type="InterPro" id="IPR001434">
    <property type="entry name" value="OmcB-like_DUF11"/>
</dbReference>
<keyword evidence="4" id="KW-1185">Reference proteome</keyword>
<feature type="domain" description="DUF11" evidence="2">
    <location>
        <begin position="368"/>
        <end position="477"/>
    </location>
</feature>